<dbReference type="GO" id="GO:0140359">
    <property type="term" value="F:ABC-type transporter activity"/>
    <property type="evidence" value="ECO:0007669"/>
    <property type="project" value="InterPro"/>
</dbReference>
<evidence type="ECO:0000256" key="7">
    <source>
        <dbReference type="ARBA" id="ARBA00023136"/>
    </source>
</evidence>
<comment type="caution">
    <text evidence="10">The sequence shown here is derived from an EMBL/GenBank/DDBJ whole genome shotgun (WGS) entry which is preliminary data.</text>
</comment>
<evidence type="ECO:0000256" key="3">
    <source>
        <dbReference type="ARBA" id="ARBA00022448"/>
    </source>
</evidence>
<evidence type="ECO:0000256" key="5">
    <source>
        <dbReference type="ARBA" id="ARBA00022692"/>
    </source>
</evidence>
<dbReference type="AlphaFoldDB" id="A0A7V4U0F1"/>
<feature type="transmembrane region" description="Helical" evidence="8">
    <location>
        <begin position="171"/>
        <end position="195"/>
    </location>
</feature>
<comment type="subcellular location">
    <subcellularLocation>
        <location evidence="1 8">Cell membrane</location>
        <topology evidence="1 8">Multi-pass membrane protein</topology>
    </subcellularLocation>
</comment>
<dbReference type="InterPro" id="IPR051449">
    <property type="entry name" value="ABC-2_transporter_component"/>
</dbReference>
<evidence type="ECO:0000313" key="10">
    <source>
        <dbReference type="EMBL" id="HGY55735.1"/>
    </source>
</evidence>
<dbReference type="EMBL" id="DRQG01000081">
    <property type="protein sequence ID" value="HGY55735.1"/>
    <property type="molecule type" value="Genomic_DNA"/>
</dbReference>
<feature type="transmembrane region" description="Helical" evidence="8">
    <location>
        <begin position="284"/>
        <end position="304"/>
    </location>
</feature>
<proteinExistence type="inferred from homology"/>
<dbReference type="Proteomes" id="UP000885779">
    <property type="component" value="Unassembled WGS sequence"/>
</dbReference>
<evidence type="ECO:0000256" key="8">
    <source>
        <dbReference type="RuleBase" id="RU361157"/>
    </source>
</evidence>
<accession>A0A7V4U0F1</accession>
<evidence type="ECO:0000256" key="6">
    <source>
        <dbReference type="ARBA" id="ARBA00022989"/>
    </source>
</evidence>
<evidence type="ECO:0000256" key="2">
    <source>
        <dbReference type="ARBA" id="ARBA00007783"/>
    </source>
</evidence>
<evidence type="ECO:0000259" key="9">
    <source>
        <dbReference type="PROSITE" id="PS51012"/>
    </source>
</evidence>
<evidence type="ECO:0000256" key="4">
    <source>
        <dbReference type="ARBA" id="ARBA00022475"/>
    </source>
</evidence>
<dbReference type="InterPro" id="IPR013525">
    <property type="entry name" value="ABC2_TM"/>
</dbReference>
<keyword evidence="5 8" id="KW-0812">Transmembrane</keyword>
<dbReference type="PRINTS" id="PR00164">
    <property type="entry name" value="ABC2TRNSPORT"/>
</dbReference>
<feature type="transmembrane region" description="Helical" evidence="8">
    <location>
        <begin position="21"/>
        <end position="41"/>
    </location>
</feature>
<evidence type="ECO:0000256" key="1">
    <source>
        <dbReference type="ARBA" id="ARBA00004651"/>
    </source>
</evidence>
<dbReference type="PANTHER" id="PTHR30294:SF29">
    <property type="entry name" value="MULTIDRUG ABC TRANSPORTER PERMEASE YBHS-RELATED"/>
    <property type="match status" value="1"/>
</dbReference>
<comment type="similarity">
    <text evidence="2 8">Belongs to the ABC-2 integral membrane protein family.</text>
</comment>
<keyword evidence="6 8" id="KW-1133">Transmembrane helix</keyword>
<dbReference type="InterPro" id="IPR000412">
    <property type="entry name" value="ABC_2_transport"/>
</dbReference>
<keyword evidence="7 8" id="KW-0472">Membrane</keyword>
<feature type="transmembrane region" description="Helical" evidence="8">
    <location>
        <begin position="344"/>
        <end position="362"/>
    </location>
</feature>
<gene>
    <name evidence="10" type="ORF">ENK44_08545</name>
</gene>
<dbReference type="Pfam" id="PF12698">
    <property type="entry name" value="ABC2_membrane_3"/>
    <property type="match status" value="1"/>
</dbReference>
<dbReference type="InterPro" id="IPR047817">
    <property type="entry name" value="ABC2_TM_bact-type"/>
</dbReference>
<feature type="domain" description="ABC transmembrane type-2" evidence="9">
    <location>
        <begin position="139"/>
        <end position="365"/>
    </location>
</feature>
<feature type="transmembrane region" description="Helical" evidence="8">
    <location>
        <begin position="221"/>
        <end position="243"/>
    </location>
</feature>
<sequence>MNHVLLSIMRKEFRHIRRDPQTLAIILAWPVIMLFLFGYAITMEMRQIDTAIVDLDHSPQSRAFIERVTSTDFFNVTAVDIPYNEYEKVLMERKARCILVIPQDFARKLQKNPRTKIQLIIDASDPNAANYISKYFSQIAAQYNFAHNRIDFIPFTMESRLLFNPDLKSQYFFVPGLIAVILLLISALLTSIAIVREKELGTMEQILVSPVRHYQIIIGKAIPYTVIGFIDAIIILAVGHFWFKVPIEGGLLLLLGTMIIYIFTGLSFGLLVSTITTSQRVAMMAALVSTILPTIMLSGFIFPVDSMPVIFQYVSKIIPATHFLEIIRGIMLKGVGFGELKTQIGYLALIAFVLNAISIRKFKTNLEP</sequence>
<keyword evidence="3 8" id="KW-0813">Transport</keyword>
<dbReference type="Gene3D" id="3.40.1710.10">
    <property type="entry name" value="abc type-2 transporter like domain"/>
    <property type="match status" value="1"/>
</dbReference>
<reference evidence="10" key="1">
    <citation type="journal article" date="2020" name="mSystems">
        <title>Genome- and Community-Level Interaction Insights into Carbon Utilization and Element Cycling Functions of Hydrothermarchaeota in Hydrothermal Sediment.</title>
        <authorList>
            <person name="Zhou Z."/>
            <person name="Liu Y."/>
            <person name="Xu W."/>
            <person name="Pan J."/>
            <person name="Luo Z.H."/>
            <person name="Li M."/>
        </authorList>
    </citation>
    <scope>NUCLEOTIDE SEQUENCE [LARGE SCALE GENOMIC DNA]</scope>
    <source>
        <strain evidence="10">HyVt-577</strain>
    </source>
</reference>
<name>A0A7V4U0F1_CALAY</name>
<feature type="transmembrane region" description="Helical" evidence="8">
    <location>
        <begin position="249"/>
        <end position="272"/>
    </location>
</feature>
<organism evidence="10">
    <name type="scientific">Caldithrix abyssi</name>
    <dbReference type="NCBI Taxonomy" id="187145"/>
    <lineage>
        <taxon>Bacteria</taxon>
        <taxon>Pseudomonadati</taxon>
        <taxon>Calditrichota</taxon>
        <taxon>Calditrichia</taxon>
        <taxon>Calditrichales</taxon>
        <taxon>Calditrichaceae</taxon>
        <taxon>Caldithrix</taxon>
    </lineage>
</organism>
<protein>
    <recommendedName>
        <fullName evidence="8">Transport permease protein</fullName>
    </recommendedName>
</protein>
<dbReference type="PANTHER" id="PTHR30294">
    <property type="entry name" value="MEMBRANE COMPONENT OF ABC TRANSPORTER YHHJ-RELATED"/>
    <property type="match status" value="1"/>
</dbReference>
<dbReference type="PROSITE" id="PS51012">
    <property type="entry name" value="ABC_TM2"/>
    <property type="match status" value="1"/>
</dbReference>
<dbReference type="GO" id="GO:0043190">
    <property type="term" value="C:ATP-binding cassette (ABC) transporter complex"/>
    <property type="evidence" value="ECO:0007669"/>
    <property type="project" value="InterPro"/>
</dbReference>
<keyword evidence="4 8" id="KW-1003">Cell membrane</keyword>